<reference evidence="2" key="1">
    <citation type="submission" date="2024-06" db="EMBL/GenBank/DDBJ databases">
        <title>Draft Genome Sequence of Deinococcus sonorensis Type Strain KR-87, a Biofilm Producing Representative of the Genus Deinococcus.</title>
        <authorList>
            <person name="Boren L.S."/>
            <person name="Grosso R.A."/>
            <person name="Hugenberg-Cox A.N."/>
            <person name="Hill J.T.E."/>
            <person name="Albert C.M."/>
            <person name="Tuohy J.M."/>
        </authorList>
    </citation>
    <scope>NUCLEOTIDE SEQUENCE</scope>
    <source>
        <strain evidence="2">KR-87</strain>
    </source>
</reference>
<dbReference type="AlphaFoldDB" id="A0AAU7UB31"/>
<feature type="compositionally biased region" description="Basic residues" evidence="1">
    <location>
        <begin position="369"/>
        <end position="380"/>
    </location>
</feature>
<evidence type="ECO:0000313" key="2">
    <source>
        <dbReference type="EMBL" id="XBV85740.1"/>
    </source>
</evidence>
<dbReference type="KEGG" id="dsc:ABOD76_05390"/>
<organism evidence="2">
    <name type="scientific">Deinococcus sonorensis KR-87</name>
    <dbReference type="NCBI Taxonomy" id="694439"/>
    <lineage>
        <taxon>Bacteria</taxon>
        <taxon>Thermotogati</taxon>
        <taxon>Deinococcota</taxon>
        <taxon>Deinococci</taxon>
        <taxon>Deinococcales</taxon>
        <taxon>Deinococcaceae</taxon>
        <taxon>Deinococcus</taxon>
    </lineage>
</organism>
<gene>
    <name evidence="2" type="ORF">ABOD76_05390</name>
</gene>
<dbReference type="RefSeq" id="WP_350243781.1">
    <property type="nucleotide sequence ID" value="NZ_CP158299.1"/>
</dbReference>
<feature type="region of interest" description="Disordered" evidence="1">
    <location>
        <begin position="369"/>
        <end position="415"/>
    </location>
</feature>
<name>A0AAU7UB31_9DEIO</name>
<proteinExistence type="predicted"/>
<dbReference type="EMBL" id="CP158299">
    <property type="protein sequence ID" value="XBV85740.1"/>
    <property type="molecule type" value="Genomic_DNA"/>
</dbReference>
<protein>
    <submittedName>
        <fullName evidence="2">Uncharacterized protein</fullName>
    </submittedName>
</protein>
<accession>A0AAU7UB31</accession>
<evidence type="ECO:0000256" key="1">
    <source>
        <dbReference type="SAM" id="MobiDB-lite"/>
    </source>
</evidence>
<feature type="region of interest" description="Disordered" evidence="1">
    <location>
        <begin position="30"/>
        <end position="56"/>
    </location>
</feature>
<sequence>MTLRHTTSKLHRITAAQVVGVWLSARSAQQPALPDPTPVESTTYRHGKCTDSTKKSGDPGQWLVLLETQPAQVRRIAREFRAAVEVSPALAQECAGLDDVAIVLVLALIARLQLRPPRSAGLDLDPALLDGDEPDEVAEHRRRWRLLHPRTQRWGTDRSMRDGGPEWRMWEAAQLQGESLWAATLTPHRNLSGALLHCTPSRRQDLARKLLDSAAPTGMRLWRIEHAPQAGVHFEGVVSGQDIPQWHAVADLMGGTLDLRPITDLDMLRRQVRYATKGARHRKHGKPVPLWELETHSLQEALDDILSAVARHKGLPGHARRPPLMRWHTPTHQQLDALRLQKAERDRAALQQLQAAERRSALCRIQALKARRAPQRHQQRSRAAAPRPSHPQGLPRARSARAGPTEGRATAEAPARLALPIRLSVHHTLYSARRTATHRLPPEKPL</sequence>